<keyword evidence="1" id="KW-0812">Transmembrane</keyword>
<comment type="caution">
    <text evidence="2">The sequence shown here is derived from an EMBL/GenBank/DDBJ whole genome shotgun (WGS) entry which is preliminary data.</text>
</comment>
<evidence type="ECO:0000256" key="1">
    <source>
        <dbReference type="SAM" id="Phobius"/>
    </source>
</evidence>
<keyword evidence="1" id="KW-0472">Membrane</keyword>
<dbReference type="PATRIC" id="fig|1432562.3.peg.628"/>
<evidence type="ECO:0008006" key="4">
    <source>
        <dbReference type="Google" id="ProtNLM"/>
    </source>
</evidence>
<dbReference type="Proteomes" id="UP000034287">
    <property type="component" value="Unassembled WGS sequence"/>
</dbReference>
<dbReference type="AlphaFoldDB" id="A0A0M2SQ36"/>
<proteinExistence type="predicted"/>
<evidence type="ECO:0000313" key="2">
    <source>
        <dbReference type="EMBL" id="KKK35811.1"/>
    </source>
</evidence>
<name>A0A0M2SQ36_9STAP</name>
<keyword evidence="3" id="KW-1185">Reference proteome</keyword>
<gene>
    <name evidence="2" type="ORF">WN59_03065</name>
</gene>
<dbReference type="OrthoDB" id="2989832at2"/>
<reference evidence="2 3" key="1">
    <citation type="submission" date="2015-04" db="EMBL/GenBank/DDBJ databases">
        <title>Taxonomic description and genome sequence of Salinicoccus sediminis sp. nov., a novel hyper halotolerant bacterium isolated from marine sediment.</title>
        <authorList>
            <person name="Mathan Kumar R."/>
            <person name="Kaur G."/>
            <person name="Kumar N."/>
            <person name="Kumar A."/>
            <person name="Singh N.K."/>
            <person name="Kaur N."/>
            <person name="Mayilraj S."/>
        </authorList>
    </citation>
    <scope>NUCLEOTIDE SEQUENCE [LARGE SCALE GENOMIC DNA]</scope>
    <source>
        <strain evidence="2 3">SV-16</strain>
    </source>
</reference>
<protein>
    <recommendedName>
        <fullName evidence="4">PepSY domain-containing protein</fullName>
    </recommendedName>
</protein>
<organism evidence="2 3">
    <name type="scientific">Salinicoccus sediminis</name>
    <dbReference type="NCBI Taxonomy" id="1432562"/>
    <lineage>
        <taxon>Bacteria</taxon>
        <taxon>Bacillati</taxon>
        <taxon>Bacillota</taxon>
        <taxon>Bacilli</taxon>
        <taxon>Bacillales</taxon>
        <taxon>Staphylococcaceae</taxon>
        <taxon>Salinicoccus</taxon>
    </lineage>
</organism>
<dbReference type="RefSeq" id="WP_046512351.1">
    <property type="nucleotide sequence ID" value="NZ_LAYZ01000001.1"/>
</dbReference>
<sequence>MSKYIKILTAIFILTVPVLIWFRKHQPIHPQKIIRQLHIQFEDISFISIDYTTSTRKLLGMHCEVYTGVLHVRKDDATERYQFIADAFTGEIMEITSL</sequence>
<dbReference type="STRING" id="1432562.WN59_03065"/>
<accession>A0A0M2SQ36</accession>
<evidence type="ECO:0000313" key="3">
    <source>
        <dbReference type="Proteomes" id="UP000034287"/>
    </source>
</evidence>
<dbReference type="EMBL" id="LAYZ01000001">
    <property type="protein sequence ID" value="KKK35811.1"/>
    <property type="molecule type" value="Genomic_DNA"/>
</dbReference>
<keyword evidence="1" id="KW-1133">Transmembrane helix</keyword>
<feature type="transmembrane region" description="Helical" evidence="1">
    <location>
        <begin position="6"/>
        <end position="22"/>
    </location>
</feature>